<evidence type="ECO:0000313" key="7">
    <source>
        <dbReference type="Proteomes" id="UP000030689"/>
    </source>
</evidence>
<dbReference type="GO" id="GO:0006511">
    <property type="term" value="P:ubiquitin-dependent protein catabolic process"/>
    <property type="evidence" value="ECO:0007669"/>
    <property type="project" value="TreeGrafter"/>
</dbReference>
<gene>
    <name evidence="6" type="ORF">EUTSA_v10009703mg</name>
</gene>
<dbReference type="InterPro" id="IPR013083">
    <property type="entry name" value="Znf_RING/FYVE/PHD"/>
</dbReference>
<accession>V4MSY8</accession>
<dbReference type="Pfam" id="PF13639">
    <property type="entry name" value="zf-RING_2"/>
    <property type="match status" value="1"/>
</dbReference>
<dbReference type="InterPro" id="IPR001841">
    <property type="entry name" value="Znf_RING"/>
</dbReference>
<organism evidence="6 7">
    <name type="scientific">Eutrema salsugineum</name>
    <name type="common">Saltwater cress</name>
    <name type="synonym">Sisymbrium salsugineum</name>
    <dbReference type="NCBI Taxonomy" id="72664"/>
    <lineage>
        <taxon>Eukaryota</taxon>
        <taxon>Viridiplantae</taxon>
        <taxon>Streptophyta</taxon>
        <taxon>Embryophyta</taxon>
        <taxon>Tracheophyta</taxon>
        <taxon>Spermatophyta</taxon>
        <taxon>Magnoliopsida</taxon>
        <taxon>eudicotyledons</taxon>
        <taxon>Gunneridae</taxon>
        <taxon>Pentapetalae</taxon>
        <taxon>rosids</taxon>
        <taxon>malvids</taxon>
        <taxon>Brassicales</taxon>
        <taxon>Brassicaceae</taxon>
        <taxon>Eutremeae</taxon>
        <taxon>Eutrema</taxon>
    </lineage>
</organism>
<evidence type="ECO:0000256" key="1">
    <source>
        <dbReference type="ARBA" id="ARBA00022723"/>
    </source>
</evidence>
<protein>
    <recommendedName>
        <fullName evidence="5">RING-type domain-containing protein</fullName>
    </recommendedName>
</protein>
<sequence length="227" mass="26058">MRVDLYHDINNDPEPEDAGTIRITARILGEYDHNPTTFTTLPTFVKDFNDDEDDVCKSKEDLNYFLLEAGINDDDISDALLKLIVYVDELTCPTSNEYSHTCALEVWLDLVPDYLDDVDDDEESQSQIEQVAQVSFDEHSNTQFRPASKLVVKSLTRKIYNKKIKKEKKICKKISLEECTICLEEFTNGGRIVTLPCGHEFDDGCIVKWFETSHVCPLCRFELPCED</sequence>
<dbReference type="OMA" id="FNNGGMV"/>
<keyword evidence="7" id="KW-1185">Reference proteome</keyword>
<dbReference type="Gene3D" id="3.30.40.10">
    <property type="entry name" value="Zinc/RING finger domain, C3HC4 (zinc finger)"/>
    <property type="match status" value="1"/>
</dbReference>
<dbReference type="SUPFAM" id="SSF57850">
    <property type="entry name" value="RING/U-box"/>
    <property type="match status" value="1"/>
</dbReference>
<evidence type="ECO:0000259" key="5">
    <source>
        <dbReference type="PROSITE" id="PS50089"/>
    </source>
</evidence>
<evidence type="ECO:0000256" key="3">
    <source>
        <dbReference type="ARBA" id="ARBA00022833"/>
    </source>
</evidence>
<dbReference type="OrthoDB" id="1044861at2759"/>
<evidence type="ECO:0000256" key="2">
    <source>
        <dbReference type="ARBA" id="ARBA00022771"/>
    </source>
</evidence>
<dbReference type="GO" id="GO:0061630">
    <property type="term" value="F:ubiquitin protein ligase activity"/>
    <property type="evidence" value="ECO:0007669"/>
    <property type="project" value="TreeGrafter"/>
</dbReference>
<dbReference type="InterPro" id="IPR051834">
    <property type="entry name" value="RING_finger_E3_ligase"/>
</dbReference>
<feature type="domain" description="RING-type" evidence="5">
    <location>
        <begin position="179"/>
        <end position="220"/>
    </location>
</feature>
<dbReference type="SMART" id="SM00184">
    <property type="entry name" value="RING"/>
    <property type="match status" value="1"/>
</dbReference>
<evidence type="ECO:0000313" key="6">
    <source>
        <dbReference type="EMBL" id="ESQ34921.1"/>
    </source>
</evidence>
<proteinExistence type="predicted"/>
<dbReference type="eggNOG" id="KOG0800">
    <property type="taxonomic scope" value="Eukaryota"/>
</dbReference>
<dbReference type="GO" id="GO:0008270">
    <property type="term" value="F:zinc ion binding"/>
    <property type="evidence" value="ECO:0007669"/>
    <property type="project" value="UniProtKB-KW"/>
</dbReference>
<reference evidence="6 7" key="1">
    <citation type="journal article" date="2013" name="Front. Plant Sci.">
        <title>The Reference Genome of the Halophytic Plant Eutrema salsugineum.</title>
        <authorList>
            <person name="Yang R."/>
            <person name="Jarvis D.E."/>
            <person name="Chen H."/>
            <person name="Beilstein M.A."/>
            <person name="Grimwood J."/>
            <person name="Jenkins J."/>
            <person name="Shu S."/>
            <person name="Prochnik S."/>
            <person name="Xin M."/>
            <person name="Ma C."/>
            <person name="Schmutz J."/>
            <person name="Wing R.A."/>
            <person name="Mitchell-Olds T."/>
            <person name="Schumaker K.S."/>
            <person name="Wang X."/>
        </authorList>
    </citation>
    <scope>NUCLEOTIDE SEQUENCE [LARGE SCALE GENOMIC DNA]</scope>
</reference>
<keyword evidence="3" id="KW-0862">Zinc</keyword>
<dbReference type="GO" id="GO:0005634">
    <property type="term" value="C:nucleus"/>
    <property type="evidence" value="ECO:0007669"/>
    <property type="project" value="TreeGrafter"/>
</dbReference>
<dbReference type="AlphaFoldDB" id="V4MSY8"/>
<name>V4MSY8_EUTSA</name>
<dbReference type="EMBL" id="KI517683">
    <property type="protein sequence ID" value="ESQ34921.1"/>
    <property type="molecule type" value="Genomic_DNA"/>
</dbReference>
<keyword evidence="2 4" id="KW-0863">Zinc-finger</keyword>
<keyword evidence="1" id="KW-0479">Metal-binding</keyword>
<dbReference type="PANTHER" id="PTHR45931">
    <property type="entry name" value="SI:CH211-59O9.10"/>
    <property type="match status" value="1"/>
</dbReference>
<dbReference type="KEGG" id="eus:EUTSA_v10009703mg"/>
<dbReference type="Gramene" id="ESQ34921">
    <property type="protein sequence ID" value="ESQ34921"/>
    <property type="gene ID" value="EUTSA_v10009703mg"/>
</dbReference>
<evidence type="ECO:0000256" key="4">
    <source>
        <dbReference type="PROSITE-ProRule" id="PRU00175"/>
    </source>
</evidence>
<dbReference type="PANTHER" id="PTHR45931:SF13">
    <property type="entry name" value="GENOME ASSEMBLY, CHROMOSOME: A05"/>
    <property type="match status" value="1"/>
</dbReference>
<dbReference type="Proteomes" id="UP000030689">
    <property type="component" value="Unassembled WGS sequence"/>
</dbReference>
<dbReference type="PROSITE" id="PS50089">
    <property type="entry name" value="ZF_RING_2"/>
    <property type="match status" value="1"/>
</dbReference>
<dbReference type="CDD" id="cd16454">
    <property type="entry name" value="RING-H2_PA-TM-RING"/>
    <property type="match status" value="1"/>
</dbReference>